<feature type="region of interest" description="Disordered" evidence="1">
    <location>
        <begin position="1"/>
        <end position="22"/>
    </location>
</feature>
<dbReference type="PANTHER" id="PTHR47723:SF19">
    <property type="entry name" value="POLYNUCLEOTIDYL TRANSFERASE, RIBONUCLEASE H-LIKE SUPERFAMILY PROTEIN"/>
    <property type="match status" value="1"/>
</dbReference>
<dbReference type="CDD" id="cd06222">
    <property type="entry name" value="RNase_H_like"/>
    <property type="match status" value="1"/>
</dbReference>
<dbReference type="PANTHER" id="PTHR47723">
    <property type="entry name" value="OS05G0353850 PROTEIN"/>
    <property type="match status" value="1"/>
</dbReference>
<evidence type="ECO:0000259" key="2">
    <source>
        <dbReference type="Pfam" id="PF13456"/>
    </source>
</evidence>
<feature type="domain" description="RNase H type-1" evidence="2">
    <location>
        <begin position="54"/>
        <end position="131"/>
    </location>
</feature>
<dbReference type="Pfam" id="PF13456">
    <property type="entry name" value="RVT_3"/>
    <property type="match status" value="1"/>
</dbReference>
<evidence type="ECO:0000313" key="4">
    <source>
        <dbReference type="Proteomes" id="UP001459277"/>
    </source>
</evidence>
<accession>A0AAW2CHV8</accession>
<dbReference type="Proteomes" id="UP001459277">
    <property type="component" value="Unassembled WGS sequence"/>
</dbReference>
<reference evidence="3 4" key="1">
    <citation type="submission" date="2024-01" db="EMBL/GenBank/DDBJ databases">
        <title>A telomere-to-telomere, gap-free genome of sweet tea (Lithocarpus litseifolius).</title>
        <authorList>
            <person name="Zhou J."/>
        </authorList>
    </citation>
    <scope>NUCLEOTIDE SEQUENCE [LARGE SCALE GENOMIC DNA]</scope>
    <source>
        <strain evidence="3">Zhou-2022a</strain>
        <tissue evidence="3">Leaf</tissue>
    </source>
</reference>
<dbReference type="EMBL" id="JAZDWU010000007">
    <property type="protein sequence ID" value="KAK9997673.1"/>
    <property type="molecule type" value="Genomic_DNA"/>
</dbReference>
<dbReference type="InterPro" id="IPR002156">
    <property type="entry name" value="RNaseH_domain"/>
</dbReference>
<proteinExistence type="predicted"/>
<dbReference type="SUPFAM" id="SSF53098">
    <property type="entry name" value="Ribonuclease H-like"/>
    <property type="match status" value="1"/>
</dbReference>
<comment type="caution">
    <text evidence="3">The sequence shown here is derived from an EMBL/GenBank/DDBJ whole genome shotgun (WGS) entry which is preliminary data.</text>
</comment>
<dbReference type="InterPro" id="IPR044730">
    <property type="entry name" value="RNase_H-like_dom_plant"/>
</dbReference>
<keyword evidence="4" id="KW-1185">Reference proteome</keyword>
<dbReference type="GO" id="GO:0003676">
    <property type="term" value="F:nucleic acid binding"/>
    <property type="evidence" value="ECO:0007669"/>
    <property type="project" value="InterPro"/>
</dbReference>
<dbReference type="Gene3D" id="3.30.420.10">
    <property type="entry name" value="Ribonuclease H-like superfamily/Ribonuclease H"/>
    <property type="match status" value="1"/>
</dbReference>
<dbReference type="AlphaFoldDB" id="A0AAW2CHV8"/>
<dbReference type="InterPro" id="IPR036397">
    <property type="entry name" value="RNaseH_sf"/>
</dbReference>
<name>A0AAW2CHV8_9ROSI</name>
<dbReference type="InterPro" id="IPR053151">
    <property type="entry name" value="RNase_H-like"/>
</dbReference>
<organism evidence="3 4">
    <name type="scientific">Lithocarpus litseifolius</name>
    <dbReference type="NCBI Taxonomy" id="425828"/>
    <lineage>
        <taxon>Eukaryota</taxon>
        <taxon>Viridiplantae</taxon>
        <taxon>Streptophyta</taxon>
        <taxon>Embryophyta</taxon>
        <taxon>Tracheophyta</taxon>
        <taxon>Spermatophyta</taxon>
        <taxon>Magnoliopsida</taxon>
        <taxon>eudicotyledons</taxon>
        <taxon>Gunneridae</taxon>
        <taxon>Pentapetalae</taxon>
        <taxon>rosids</taxon>
        <taxon>fabids</taxon>
        <taxon>Fagales</taxon>
        <taxon>Fagaceae</taxon>
        <taxon>Lithocarpus</taxon>
    </lineage>
</organism>
<evidence type="ECO:0000256" key="1">
    <source>
        <dbReference type="SAM" id="MobiDB-lite"/>
    </source>
</evidence>
<evidence type="ECO:0000313" key="3">
    <source>
        <dbReference type="EMBL" id="KAK9997673.1"/>
    </source>
</evidence>
<protein>
    <recommendedName>
        <fullName evidence="2">RNase H type-1 domain-containing protein</fullName>
    </recommendedName>
</protein>
<dbReference type="InterPro" id="IPR012337">
    <property type="entry name" value="RNaseH-like_sf"/>
</dbReference>
<sequence>MRSDGVAMKPNGKNSSSKYNPGKTGGKLVTCEVNFHVPARQAWQPLQGEFFKLNFDGVCFDNGASSGYGAVIHNGNGEVMATISAKGGAVRDSEELEVMACRKALEFAINASFMDVILEGDNALVMETVSQA</sequence>
<dbReference type="GO" id="GO:0004523">
    <property type="term" value="F:RNA-DNA hybrid ribonuclease activity"/>
    <property type="evidence" value="ECO:0007669"/>
    <property type="project" value="InterPro"/>
</dbReference>
<gene>
    <name evidence="3" type="ORF">SO802_022359</name>
</gene>